<dbReference type="Proteomes" id="UP001432322">
    <property type="component" value="Unassembled WGS sequence"/>
</dbReference>
<proteinExistence type="predicted"/>
<gene>
    <name evidence="1" type="ORF">PFISCL1PPCAC_24025</name>
</gene>
<protein>
    <submittedName>
        <fullName evidence="1">Uncharacterized protein</fullName>
    </submittedName>
</protein>
<feature type="non-terminal residue" evidence="1">
    <location>
        <position position="401"/>
    </location>
</feature>
<sequence length="401" mass="45398">LSQFVKNAFLAHSLKLGEDYVVRSRHYGVLSLEVRLKSRINKEHGLLQFLELRHGCSLSSYRVRHHEGTISDLLESYGGVRMVLRENHFRTRFHLQNVKMNIIALRSPQRPFFTSHSEHNFPFYVSNTVEKLSDHLVVVVCPTIDTLKSTVALLSAIDSVVVSISESPLGVTQEIKKNLDGKTIVVCTTTAYFESWNHIPQPAAHVKLIVGTHSEESASRKKAHELANLSEIEDIFVSKSSQNYQKSESQSSSIMDWMKSKFNGDKVDDPESLIGEYSKSLNINKLLRAKRMLWRQLQSIESSARVVHSSRQSIRTLNSVDSPIDIASDGFIHDCQILIEQAMHGLKGIDDRLSHHISIQGHSEAKIDETELTRIARNNQVDERILATFVKRILSNKTPVT</sequence>
<name>A0AAV5WR54_9BILA</name>
<evidence type="ECO:0000313" key="2">
    <source>
        <dbReference type="Proteomes" id="UP001432322"/>
    </source>
</evidence>
<organism evidence="1 2">
    <name type="scientific">Pristionchus fissidentatus</name>
    <dbReference type="NCBI Taxonomy" id="1538716"/>
    <lineage>
        <taxon>Eukaryota</taxon>
        <taxon>Metazoa</taxon>
        <taxon>Ecdysozoa</taxon>
        <taxon>Nematoda</taxon>
        <taxon>Chromadorea</taxon>
        <taxon>Rhabditida</taxon>
        <taxon>Rhabditina</taxon>
        <taxon>Diplogasteromorpha</taxon>
        <taxon>Diplogasteroidea</taxon>
        <taxon>Neodiplogasteridae</taxon>
        <taxon>Pristionchus</taxon>
    </lineage>
</organism>
<comment type="caution">
    <text evidence="1">The sequence shown here is derived from an EMBL/GenBank/DDBJ whole genome shotgun (WGS) entry which is preliminary data.</text>
</comment>
<dbReference type="EMBL" id="BTSY01000006">
    <property type="protein sequence ID" value="GMT32728.1"/>
    <property type="molecule type" value="Genomic_DNA"/>
</dbReference>
<dbReference type="AlphaFoldDB" id="A0AAV5WR54"/>
<feature type="non-terminal residue" evidence="1">
    <location>
        <position position="1"/>
    </location>
</feature>
<reference evidence="1" key="1">
    <citation type="submission" date="2023-10" db="EMBL/GenBank/DDBJ databases">
        <title>Genome assembly of Pristionchus species.</title>
        <authorList>
            <person name="Yoshida K."/>
            <person name="Sommer R.J."/>
        </authorList>
    </citation>
    <scope>NUCLEOTIDE SEQUENCE</scope>
    <source>
        <strain evidence="1">RS5133</strain>
    </source>
</reference>
<evidence type="ECO:0000313" key="1">
    <source>
        <dbReference type="EMBL" id="GMT32728.1"/>
    </source>
</evidence>
<accession>A0AAV5WR54</accession>
<keyword evidence="2" id="KW-1185">Reference proteome</keyword>